<dbReference type="InterPro" id="IPR036396">
    <property type="entry name" value="Cyt_P450_sf"/>
</dbReference>
<dbReference type="GO" id="GO:0020037">
    <property type="term" value="F:heme binding"/>
    <property type="evidence" value="ECO:0007669"/>
    <property type="project" value="InterPro"/>
</dbReference>
<reference evidence="9 10" key="1">
    <citation type="submission" date="2015-09" db="EMBL/GenBank/DDBJ databases">
        <title>Draft genome of a European isolate of the apple canker pathogen Neonectria ditissima.</title>
        <authorList>
            <person name="Gomez-Cortecero A."/>
            <person name="Harrison R.J."/>
            <person name="Armitage A.D."/>
        </authorList>
    </citation>
    <scope>NUCLEOTIDE SEQUENCE [LARGE SCALE GENOMIC DNA]</scope>
    <source>
        <strain evidence="9 10">R09/05</strain>
    </source>
</reference>
<proteinExistence type="inferred from homology"/>
<dbReference type="GO" id="GO:0005506">
    <property type="term" value="F:iron ion binding"/>
    <property type="evidence" value="ECO:0007669"/>
    <property type="project" value="InterPro"/>
</dbReference>
<dbReference type="STRING" id="78410.A0A0P7BUP2"/>
<dbReference type="CDD" id="cd11041">
    <property type="entry name" value="CYP503A1-like"/>
    <property type="match status" value="1"/>
</dbReference>
<dbReference type="PANTHER" id="PTHR46206:SF2">
    <property type="entry name" value="CYTOCHROME P450 MONOOXYGENASE AUSG-RELATED"/>
    <property type="match status" value="1"/>
</dbReference>
<keyword evidence="4" id="KW-0479">Metal-binding</keyword>
<dbReference type="EMBL" id="LKCW01000009">
    <property type="protein sequence ID" value="KPM45297.1"/>
    <property type="molecule type" value="Genomic_DNA"/>
</dbReference>
<dbReference type="PANTHER" id="PTHR46206">
    <property type="entry name" value="CYTOCHROME P450"/>
    <property type="match status" value="1"/>
</dbReference>
<keyword evidence="6" id="KW-0408">Iron</keyword>
<sequence>MDSRRDIDLHDILAIALERAITEKGFGNNWVDSRTKWRGDKGEYHGTKARIGPQVIDDLRREIVAVIGEGGWKKTSLHNLKLMDSVLKESQRPKPHQIVGMHRRAMEDVELSDGTKLARRSATAGSAERMWDPSFYQNPNGFDGYRFYQAGGSSGDAANQLVTTSTRHMGFGHSMHSCPDRFFASNEAKVVLCHLLLKYDFKMAASEKPKVARSQEEIDLSAQSAES</sequence>
<evidence type="ECO:0000256" key="4">
    <source>
        <dbReference type="ARBA" id="ARBA00022723"/>
    </source>
</evidence>
<evidence type="ECO:0000256" key="2">
    <source>
        <dbReference type="ARBA" id="ARBA00010617"/>
    </source>
</evidence>
<keyword evidence="7" id="KW-0503">Monooxygenase</keyword>
<feature type="region of interest" description="Disordered" evidence="8">
    <location>
        <begin position="207"/>
        <end position="227"/>
    </location>
</feature>
<dbReference type="Gene3D" id="1.10.630.10">
    <property type="entry name" value="Cytochrome P450"/>
    <property type="match status" value="1"/>
</dbReference>
<dbReference type="GO" id="GO:0016705">
    <property type="term" value="F:oxidoreductase activity, acting on paired donors, with incorporation or reduction of molecular oxygen"/>
    <property type="evidence" value="ECO:0007669"/>
    <property type="project" value="InterPro"/>
</dbReference>
<evidence type="ECO:0000256" key="7">
    <source>
        <dbReference type="ARBA" id="ARBA00023033"/>
    </source>
</evidence>
<dbReference type="AlphaFoldDB" id="A0A0P7BUP2"/>
<evidence type="ECO:0000313" key="10">
    <source>
        <dbReference type="Proteomes" id="UP000050424"/>
    </source>
</evidence>
<comment type="similarity">
    <text evidence="2">Belongs to the cytochrome P450 family.</text>
</comment>
<keyword evidence="5" id="KW-0560">Oxidoreductase</keyword>
<protein>
    <submittedName>
        <fullName evidence="9">Uncharacterized protein</fullName>
    </submittedName>
</protein>
<gene>
    <name evidence="9" type="ORF">AK830_g1253</name>
</gene>
<comment type="caution">
    <text evidence="9">The sequence shown here is derived from an EMBL/GenBank/DDBJ whole genome shotgun (WGS) entry which is preliminary data.</text>
</comment>
<evidence type="ECO:0000256" key="6">
    <source>
        <dbReference type="ARBA" id="ARBA00023004"/>
    </source>
</evidence>
<keyword evidence="10" id="KW-1185">Reference proteome</keyword>
<comment type="cofactor">
    <cofactor evidence="1">
        <name>heme</name>
        <dbReference type="ChEBI" id="CHEBI:30413"/>
    </cofactor>
</comment>
<evidence type="ECO:0000256" key="3">
    <source>
        <dbReference type="ARBA" id="ARBA00022617"/>
    </source>
</evidence>
<accession>A0A0P7BUP2</accession>
<feature type="compositionally biased region" description="Basic and acidic residues" evidence="8">
    <location>
        <begin position="207"/>
        <end position="216"/>
    </location>
</feature>
<evidence type="ECO:0000256" key="1">
    <source>
        <dbReference type="ARBA" id="ARBA00001971"/>
    </source>
</evidence>
<name>A0A0P7BUP2_9HYPO</name>
<evidence type="ECO:0000256" key="8">
    <source>
        <dbReference type="SAM" id="MobiDB-lite"/>
    </source>
</evidence>
<organism evidence="9 10">
    <name type="scientific">Neonectria ditissima</name>
    <dbReference type="NCBI Taxonomy" id="78410"/>
    <lineage>
        <taxon>Eukaryota</taxon>
        <taxon>Fungi</taxon>
        <taxon>Dikarya</taxon>
        <taxon>Ascomycota</taxon>
        <taxon>Pezizomycotina</taxon>
        <taxon>Sordariomycetes</taxon>
        <taxon>Hypocreomycetidae</taxon>
        <taxon>Hypocreales</taxon>
        <taxon>Nectriaceae</taxon>
        <taxon>Neonectria</taxon>
    </lineage>
</organism>
<dbReference type="OrthoDB" id="1844152at2759"/>
<evidence type="ECO:0000256" key="5">
    <source>
        <dbReference type="ARBA" id="ARBA00023002"/>
    </source>
</evidence>
<keyword evidence="3" id="KW-0349">Heme</keyword>
<evidence type="ECO:0000313" key="9">
    <source>
        <dbReference type="EMBL" id="KPM45297.1"/>
    </source>
</evidence>
<dbReference type="SUPFAM" id="SSF48264">
    <property type="entry name" value="Cytochrome P450"/>
    <property type="match status" value="1"/>
</dbReference>
<dbReference type="Pfam" id="PF00067">
    <property type="entry name" value="p450"/>
    <property type="match status" value="1"/>
</dbReference>
<dbReference type="Proteomes" id="UP000050424">
    <property type="component" value="Unassembled WGS sequence"/>
</dbReference>
<dbReference type="GO" id="GO:0004497">
    <property type="term" value="F:monooxygenase activity"/>
    <property type="evidence" value="ECO:0007669"/>
    <property type="project" value="UniProtKB-KW"/>
</dbReference>
<dbReference type="InterPro" id="IPR001128">
    <property type="entry name" value="Cyt_P450"/>
</dbReference>